<gene>
    <name evidence="2" type="ORF">PMACD_LOCUS15863</name>
</gene>
<evidence type="ECO:0000313" key="3">
    <source>
        <dbReference type="Proteomes" id="UP000663880"/>
    </source>
</evidence>
<name>A0A821XVI7_9NEOP</name>
<keyword evidence="1" id="KW-0472">Membrane</keyword>
<proteinExistence type="predicted"/>
<keyword evidence="1" id="KW-1133">Transmembrane helix</keyword>
<sequence>MTCELVSNAGRSGRGWLADRMAPMPSCIIPVPKSKYITRSALSPLLGWHNGCRLWLAWILGGVWGALVAGVGGRGLRGGAWVGPLGDAASGAARSLPPRSRRREHVMSAGPASSATHAHARAYCASRAQTRASYVTRSLSCYVFVPL</sequence>
<keyword evidence="1" id="KW-0812">Transmembrane</keyword>
<keyword evidence="3" id="KW-1185">Reference proteome</keyword>
<protein>
    <submittedName>
        <fullName evidence="2">Uncharacterized protein</fullName>
    </submittedName>
</protein>
<feature type="transmembrane region" description="Helical" evidence="1">
    <location>
        <begin position="54"/>
        <end position="72"/>
    </location>
</feature>
<evidence type="ECO:0000256" key="1">
    <source>
        <dbReference type="SAM" id="Phobius"/>
    </source>
</evidence>
<dbReference type="AlphaFoldDB" id="A0A821XVI7"/>
<dbReference type="EMBL" id="CAJOBZ010000075">
    <property type="protein sequence ID" value="CAF4952872.1"/>
    <property type="molecule type" value="Genomic_DNA"/>
</dbReference>
<comment type="caution">
    <text evidence="2">The sequence shown here is derived from an EMBL/GenBank/DDBJ whole genome shotgun (WGS) entry which is preliminary data.</text>
</comment>
<organism evidence="2 3">
    <name type="scientific">Pieris macdunnoughi</name>
    <dbReference type="NCBI Taxonomy" id="345717"/>
    <lineage>
        <taxon>Eukaryota</taxon>
        <taxon>Metazoa</taxon>
        <taxon>Ecdysozoa</taxon>
        <taxon>Arthropoda</taxon>
        <taxon>Hexapoda</taxon>
        <taxon>Insecta</taxon>
        <taxon>Pterygota</taxon>
        <taxon>Neoptera</taxon>
        <taxon>Endopterygota</taxon>
        <taxon>Lepidoptera</taxon>
        <taxon>Glossata</taxon>
        <taxon>Ditrysia</taxon>
        <taxon>Papilionoidea</taxon>
        <taxon>Pieridae</taxon>
        <taxon>Pierinae</taxon>
        <taxon>Pieris</taxon>
    </lineage>
</organism>
<dbReference type="Proteomes" id="UP000663880">
    <property type="component" value="Unassembled WGS sequence"/>
</dbReference>
<evidence type="ECO:0000313" key="2">
    <source>
        <dbReference type="EMBL" id="CAF4952872.1"/>
    </source>
</evidence>
<reference evidence="2" key="1">
    <citation type="submission" date="2021-02" db="EMBL/GenBank/DDBJ databases">
        <authorList>
            <person name="Steward A R."/>
        </authorList>
    </citation>
    <scope>NUCLEOTIDE SEQUENCE</scope>
</reference>
<accession>A0A821XVI7</accession>